<evidence type="ECO:0000313" key="4">
    <source>
        <dbReference type="Proteomes" id="UP000305948"/>
    </source>
</evidence>
<feature type="compositionally biased region" description="Polar residues" evidence="1">
    <location>
        <begin position="441"/>
        <end position="450"/>
    </location>
</feature>
<dbReference type="STRING" id="5364.A0A5C3MUP7"/>
<dbReference type="SMART" id="SM00273">
    <property type="entry name" value="ENTH"/>
    <property type="match status" value="1"/>
</dbReference>
<dbReference type="FunFam" id="1.25.40.90:FF:000006">
    <property type="entry name" value="Clathrin interactor 1"/>
    <property type="match status" value="1"/>
</dbReference>
<feature type="region of interest" description="Disordered" evidence="1">
    <location>
        <begin position="295"/>
        <end position="322"/>
    </location>
</feature>
<dbReference type="PANTHER" id="PTHR12276:SF45">
    <property type="entry name" value="CLATHRIN INTERACTOR 1"/>
    <property type="match status" value="1"/>
</dbReference>
<dbReference type="GO" id="GO:0030125">
    <property type="term" value="C:clathrin vesicle coat"/>
    <property type="evidence" value="ECO:0007669"/>
    <property type="project" value="TreeGrafter"/>
</dbReference>
<proteinExistence type="predicted"/>
<evidence type="ECO:0000259" key="2">
    <source>
        <dbReference type="PROSITE" id="PS50942"/>
    </source>
</evidence>
<dbReference type="AlphaFoldDB" id="A0A5C3MUP7"/>
<reference evidence="3 4" key="1">
    <citation type="journal article" date="2019" name="Nat. Ecol. Evol.">
        <title>Megaphylogeny resolves global patterns of mushroom evolution.</title>
        <authorList>
            <person name="Varga T."/>
            <person name="Krizsan K."/>
            <person name="Foldi C."/>
            <person name="Dima B."/>
            <person name="Sanchez-Garcia M."/>
            <person name="Sanchez-Ramirez S."/>
            <person name="Szollosi G.J."/>
            <person name="Szarkandi J.G."/>
            <person name="Papp V."/>
            <person name="Albert L."/>
            <person name="Andreopoulos W."/>
            <person name="Angelini C."/>
            <person name="Antonin V."/>
            <person name="Barry K.W."/>
            <person name="Bougher N.L."/>
            <person name="Buchanan P."/>
            <person name="Buyck B."/>
            <person name="Bense V."/>
            <person name="Catcheside P."/>
            <person name="Chovatia M."/>
            <person name="Cooper J."/>
            <person name="Damon W."/>
            <person name="Desjardin D."/>
            <person name="Finy P."/>
            <person name="Geml J."/>
            <person name="Haridas S."/>
            <person name="Hughes K."/>
            <person name="Justo A."/>
            <person name="Karasinski D."/>
            <person name="Kautmanova I."/>
            <person name="Kiss B."/>
            <person name="Kocsube S."/>
            <person name="Kotiranta H."/>
            <person name="LaButti K.M."/>
            <person name="Lechner B.E."/>
            <person name="Liimatainen K."/>
            <person name="Lipzen A."/>
            <person name="Lukacs Z."/>
            <person name="Mihaltcheva S."/>
            <person name="Morgado L.N."/>
            <person name="Niskanen T."/>
            <person name="Noordeloos M.E."/>
            <person name="Ohm R.A."/>
            <person name="Ortiz-Santana B."/>
            <person name="Ovrebo C."/>
            <person name="Racz N."/>
            <person name="Riley R."/>
            <person name="Savchenko A."/>
            <person name="Shiryaev A."/>
            <person name="Soop K."/>
            <person name="Spirin V."/>
            <person name="Szebenyi C."/>
            <person name="Tomsovsky M."/>
            <person name="Tulloss R.E."/>
            <person name="Uehling J."/>
            <person name="Grigoriev I.V."/>
            <person name="Vagvolgyi C."/>
            <person name="Papp T."/>
            <person name="Martin F.M."/>
            <person name="Miettinen O."/>
            <person name="Hibbett D.S."/>
            <person name="Nagy L.G."/>
        </authorList>
    </citation>
    <scope>NUCLEOTIDE SEQUENCE [LARGE SCALE GENOMIC DNA]</scope>
    <source>
        <strain evidence="3 4">OMC1185</strain>
    </source>
</reference>
<dbReference type="Gene3D" id="1.25.40.90">
    <property type="match status" value="1"/>
</dbReference>
<dbReference type="GO" id="GO:0005829">
    <property type="term" value="C:cytosol"/>
    <property type="evidence" value="ECO:0007669"/>
    <property type="project" value="GOC"/>
</dbReference>
<protein>
    <submittedName>
        <fullName evidence="3">ENTH-domain-containing protein</fullName>
    </submittedName>
</protein>
<gene>
    <name evidence="3" type="ORF">OE88DRAFT_1663917</name>
</gene>
<keyword evidence="4" id="KW-1185">Reference proteome</keyword>
<dbReference type="PANTHER" id="PTHR12276">
    <property type="entry name" value="EPSIN/ENT-RELATED"/>
    <property type="match status" value="1"/>
</dbReference>
<dbReference type="InterPro" id="IPR008942">
    <property type="entry name" value="ENTH_VHS"/>
</dbReference>
<feature type="region of interest" description="Disordered" evidence="1">
    <location>
        <begin position="406"/>
        <end position="450"/>
    </location>
</feature>
<feature type="compositionally biased region" description="Polar residues" evidence="1">
    <location>
        <begin position="406"/>
        <end position="419"/>
    </location>
</feature>
<feature type="compositionally biased region" description="Polar residues" evidence="1">
    <location>
        <begin position="249"/>
        <end position="268"/>
    </location>
</feature>
<dbReference type="PROSITE" id="PS50942">
    <property type="entry name" value="ENTH"/>
    <property type="match status" value="1"/>
</dbReference>
<dbReference type="EMBL" id="ML213518">
    <property type="protein sequence ID" value="TFK48767.1"/>
    <property type="molecule type" value="Genomic_DNA"/>
</dbReference>
<accession>A0A5C3MUP7</accession>
<feature type="region of interest" description="Disordered" evidence="1">
    <location>
        <begin position="161"/>
        <end position="182"/>
    </location>
</feature>
<feature type="compositionally biased region" description="Basic and acidic residues" evidence="1">
    <location>
        <begin position="481"/>
        <end position="492"/>
    </location>
</feature>
<feature type="compositionally biased region" description="Low complexity" evidence="1">
    <location>
        <begin position="295"/>
        <end position="308"/>
    </location>
</feature>
<dbReference type="OrthoDB" id="4033880at2759"/>
<dbReference type="Pfam" id="PF01417">
    <property type="entry name" value="ENTH"/>
    <property type="match status" value="1"/>
</dbReference>
<dbReference type="GO" id="GO:0005768">
    <property type="term" value="C:endosome"/>
    <property type="evidence" value="ECO:0007669"/>
    <property type="project" value="TreeGrafter"/>
</dbReference>
<feature type="domain" description="ENTH" evidence="2">
    <location>
        <begin position="28"/>
        <end position="161"/>
    </location>
</feature>
<feature type="region of interest" description="Disordered" evidence="1">
    <location>
        <begin position="215"/>
        <end position="282"/>
    </location>
</feature>
<feature type="compositionally biased region" description="Gly residues" evidence="1">
    <location>
        <begin position="506"/>
        <end position="515"/>
    </location>
</feature>
<feature type="compositionally biased region" description="Low complexity" evidence="1">
    <location>
        <begin position="516"/>
        <end position="529"/>
    </location>
</feature>
<organism evidence="3 4">
    <name type="scientific">Heliocybe sulcata</name>
    <dbReference type="NCBI Taxonomy" id="5364"/>
    <lineage>
        <taxon>Eukaryota</taxon>
        <taxon>Fungi</taxon>
        <taxon>Dikarya</taxon>
        <taxon>Basidiomycota</taxon>
        <taxon>Agaricomycotina</taxon>
        <taxon>Agaricomycetes</taxon>
        <taxon>Gloeophyllales</taxon>
        <taxon>Gloeophyllaceae</taxon>
        <taxon>Heliocybe</taxon>
    </lineage>
</organism>
<dbReference type="SUPFAM" id="SSF48464">
    <property type="entry name" value="ENTH/VHS domain"/>
    <property type="match status" value="1"/>
</dbReference>
<evidence type="ECO:0000313" key="3">
    <source>
        <dbReference type="EMBL" id="TFK48767.1"/>
    </source>
</evidence>
<dbReference type="InterPro" id="IPR013809">
    <property type="entry name" value="ENTH"/>
</dbReference>
<evidence type="ECO:0000256" key="1">
    <source>
        <dbReference type="SAM" id="MobiDB-lite"/>
    </source>
</evidence>
<dbReference type="GO" id="GO:0006897">
    <property type="term" value="P:endocytosis"/>
    <property type="evidence" value="ECO:0007669"/>
    <property type="project" value="TreeGrafter"/>
</dbReference>
<feature type="region of interest" description="Disordered" evidence="1">
    <location>
        <begin position="463"/>
        <end position="539"/>
    </location>
</feature>
<dbReference type="Proteomes" id="UP000305948">
    <property type="component" value="Unassembled WGS sequence"/>
</dbReference>
<sequence length="539" mass="56573">MDRLENLANQLSQVTVYDIKSMYNQAKNMVLNVSEMEAKVREATNDEPWGASSTLMQDIAQGTFNFQNFNEIMPAIYSKFMEKEARQWREIYKALQLLEYLIKNGSERVVDDARSHISTLKMLRSFHYIDDKGKDQGINVRNRAKEIVELLSDVEKIRTERRKAKANRSKYTGTGNDAMSFTSGGSRYGGFGSDSLGGGGSSSYGGGYDRDYSSSYSGGGSTSGGFRDTTDRRGFEEYDAGDDEDSAPRRSNSVTQRTSAPPRRTNTQPAPAPPAKEKEPEKVVSLLDLDDDFTAGSSAAPVAPAPAAAAPPPAAASSNLFDDDDFGDFSAAPVSPAVQTSPAAAPIASGLGSLATQKPAITQVAAQPPSMFGNMAPVLSPTQTGNRTSLSMASPPLTAARNNSFFGGQPMAPTSQPMTPASPPPRSFASPMSATARSGAATPSSATNSGSGVFDDIWSMSLGSSGSRSGTPANAQPVKKSIKDLEKEKAERGIWGAGHSSQGSMSGMGGFGAFGGSSTASKAGTNASAPSGGVDDLLL</sequence>
<dbReference type="GO" id="GO:0005886">
    <property type="term" value="C:plasma membrane"/>
    <property type="evidence" value="ECO:0007669"/>
    <property type="project" value="TreeGrafter"/>
</dbReference>
<dbReference type="CDD" id="cd16992">
    <property type="entry name" value="ENTH_Ent3"/>
    <property type="match status" value="1"/>
</dbReference>
<feature type="compositionally biased region" description="Polar residues" evidence="1">
    <location>
        <begin position="169"/>
        <end position="182"/>
    </location>
</feature>
<dbReference type="GO" id="GO:0006895">
    <property type="term" value="P:Golgi to endosome transport"/>
    <property type="evidence" value="ECO:0007669"/>
    <property type="project" value="TreeGrafter"/>
</dbReference>
<dbReference type="GO" id="GO:0005543">
    <property type="term" value="F:phospholipid binding"/>
    <property type="evidence" value="ECO:0007669"/>
    <property type="project" value="TreeGrafter"/>
</dbReference>
<name>A0A5C3MUP7_9AGAM</name>
<dbReference type="GO" id="GO:0030276">
    <property type="term" value="F:clathrin binding"/>
    <property type="evidence" value="ECO:0007669"/>
    <property type="project" value="TreeGrafter"/>
</dbReference>